<gene>
    <name evidence="1" type="ORF">GCM10009560_08130</name>
</gene>
<protein>
    <recommendedName>
        <fullName evidence="3">PASTA domain-containing protein</fullName>
    </recommendedName>
</protein>
<comment type="caution">
    <text evidence="1">The sequence shown here is derived from an EMBL/GenBank/DDBJ whole genome shotgun (WGS) entry which is preliminary data.</text>
</comment>
<dbReference type="InterPro" id="IPR005543">
    <property type="entry name" value="PASTA_dom"/>
</dbReference>
<dbReference type="RefSeq" id="WP_343948313.1">
    <property type="nucleotide sequence ID" value="NZ_BAAAHQ010000002.1"/>
</dbReference>
<evidence type="ECO:0000313" key="1">
    <source>
        <dbReference type="EMBL" id="GAA0914574.1"/>
    </source>
</evidence>
<proteinExistence type="predicted"/>
<sequence>MVIGRRLGGALRRTLPAVFATVLVVVPAGGCGHSGAGASAAAGMRVTVPSLDGERLDAAQRRVQRLGLRLVSRGLTPSSICRPDEVCLIHSVRPAPGRPVPWGTTVEVGFLTTAEWRFYRTHARMPRAVGRDSAWTRKVFGQVIDLVRVSRKPSRRMRPGVDRVVAQWPSPGAPLVIGQEIRLVVGFNWGGRERLYCPRRWWC</sequence>
<organism evidence="1 2">
    <name type="scientific">Nonomuraea longicatena</name>
    <dbReference type="NCBI Taxonomy" id="83682"/>
    <lineage>
        <taxon>Bacteria</taxon>
        <taxon>Bacillati</taxon>
        <taxon>Actinomycetota</taxon>
        <taxon>Actinomycetes</taxon>
        <taxon>Streptosporangiales</taxon>
        <taxon>Streptosporangiaceae</taxon>
        <taxon>Nonomuraea</taxon>
    </lineage>
</organism>
<accession>A0ABP3Z746</accession>
<dbReference type="EMBL" id="BAAAHQ010000002">
    <property type="protein sequence ID" value="GAA0914574.1"/>
    <property type="molecule type" value="Genomic_DNA"/>
</dbReference>
<dbReference type="CDD" id="cd06577">
    <property type="entry name" value="PASTA_pknB"/>
    <property type="match status" value="1"/>
</dbReference>
<evidence type="ECO:0008006" key="3">
    <source>
        <dbReference type="Google" id="ProtNLM"/>
    </source>
</evidence>
<dbReference type="Gene3D" id="3.30.10.20">
    <property type="match status" value="1"/>
</dbReference>
<reference evidence="2" key="1">
    <citation type="journal article" date="2019" name="Int. J. Syst. Evol. Microbiol.">
        <title>The Global Catalogue of Microorganisms (GCM) 10K type strain sequencing project: providing services to taxonomists for standard genome sequencing and annotation.</title>
        <authorList>
            <consortium name="The Broad Institute Genomics Platform"/>
            <consortium name="The Broad Institute Genome Sequencing Center for Infectious Disease"/>
            <person name="Wu L."/>
            <person name="Ma J."/>
        </authorList>
    </citation>
    <scope>NUCLEOTIDE SEQUENCE [LARGE SCALE GENOMIC DNA]</scope>
    <source>
        <strain evidence="2">JCM 11136</strain>
    </source>
</reference>
<dbReference type="Proteomes" id="UP001501578">
    <property type="component" value="Unassembled WGS sequence"/>
</dbReference>
<evidence type="ECO:0000313" key="2">
    <source>
        <dbReference type="Proteomes" id="UP001501578"/>
    </source>
</evidence>
<keyword evidence="2" id="KW-1185">Reference proteome</keyword>
<name>A0ABP3Z746_9ACTN</name>